<dbReference type="Pfam" id="PF00498">
    <property type="entry name" value="FHA"/>
    <property type="match status" value="1"/>
</dbReference>
<dbReference type="Gene3D" id="2.60.200.20">
    <property type="match status" value="1"/>
</dbReference>
<feature type="compositionally biased region" description="Basic and acidic residues" evidence="1">
    <location>
        <begin position="255"/>
        <end position="266"/>
    </location>
</feature>
<gene>
    <name evidence="3" type="ORF">Ddye_022415</name>
</gene>
<dbReference type="PANTHER" id="PTHR23308">
    <property type="entry name" value="NUCLEAR INHIBITOR OF PROTEIN PHOSPHATASE-1"/>
    <property type="match status" value="1"/>
</dbReference>
<proteinExistence type="predicted"/>
<evidence type="ECO:0000256" key="1">
    <source>
        <dbReference type="SAM" id="MobiDB-lite"/>
    </source>
</evidence>
<feature type="domain" description="FHA" evidence="2">
    <location>
        <begin position="30"/>
        <end position="80"/>
    </location>
</feature>
<dbReference type="InterPro" id="IPR008984">
    <property type="entry name" value="SMAD_FHA_dom_sf"/>
</dbReference>
<keyword evidence="4" id="KW-1185">Reference proteome</keyword>
<evidence type="ECO:0000259" key="2">
    <source>
        <dbReference type="PROSITE" id="PS50006"/>
    </source>
</evidence>
<feature type="compositionally biased region" description="Basic residues" evidence="1">
    <location>
        <begin position="218"/>
        <end position="239"/>
    </location>
</feature>
<sequence length="464" mass="51564">MESPLPGLQLIIVKGPRSGETLEFKPGSTIRIGRIKRGNTFSISEDGISTKHLLIESKSGKWTIEDLDSSNGTILNTTDLSPNSPVDLHDNDNFKIGEETSITVKFTAAVQEESVLRRNPRRQVKASVTSAQTKNEELVENLEVKCEAVKNEGIVTRKGRGRGKILQEMPPESGLLQVESNGNLKLEQVASGGDVEGEKSEMKCEEVMEKSSNMTGRGRGRGRGRSRGRGRGRGRGRRRNSPEIPLESSQVDVENNEKLRSEEVVGGRDVEDTVEIEVNRDVAESSEKAEDNVVNRGVIESGDQVEERVEIDVNRDVGESSEKAEDNVVNRGVKGSGGRDVEDTVEIEVNRDVAESSDKAAEDNVVNRGVRESGDQVQERAEIDVNRDVGENSNTAGVKVGSDVQENVPDLEKMTLGEWFDYMEVYLPKQITEATEEMIEGMKRKAERLHEYMRQQKRRRINYD</sequence>
<protein>
    <recommendedName>
        <fullName evidence="2">FHA domain-containing protein</fullName>
    </recommendedName>
</protein>
<feature type="compositionally biased region" description="Basic and acidic residues" evidence="1">
    <location>
        <begin position="196"/>
        <end position="209"/>
    </location>
</feature>
<dbReference type="EMBL" id="JANJYI010000006">
    <property type="protein sequence ID" value="KAK2647220.1"/>
    <property type="molecule type" value="Genomic_DNA"/>
</dbReference>
<evidence type="ECO:0000313" key="4">
    <source>
        <dbReference type="Proteomes" id="UP001280121"/>
    </source>
</evidence>
<dbReference type="AlphaFoldDB" id="A0AAD9WYW8"/>
<organism evidence="3 4">
    <name type="scientific">Dipteronia dyeriana</name>
    <dbReference type="NCBI Taxonomy" id="168575"/>
    <lineage>
        <taxon>Eukaryota</taxon>
        <taxon>Viridiplantae</taxon>
        <taxon>Streptophyta</taxon>
        <taxon>Embryophyta</taxon>
        <taxon>Tracheophyta</taxon>
        <taxon>Spermatophyta</taxon>
        <taxon>Magnoliopsida</taxon>
        <taxon>eudicotyledons</taxon>
        <taxon>Gunneridae</taxon>
        <taxon>Pentapetalae</taxon>
        <taxon>rosids</taxon>
        <taxon>malvids</taxon>
        <taxon>Sapindales</taxon>
        <taxon>Sapindaceae</taxon>
        <taxon>Hippocastanoideae</taxon>
        <taxon>Acereae</taxon>
        <taxon>Dipteronia</taxon>
    </lineage>
</organism>
<comment type="caution">
    <text evidence="3">The sequence shown here is derived from an EMBL/GenBank/DDBJ whole genome shotgun (WGS) entry which is preliminary data.</text>
</comment>
<dbReference type="InterPro" id="IPR050923">
    <property type="entry name" value="Cell_Proc_Reg/RNA_Proc"/>
</dbReference>
<dbReference type="InterPro" id="IPR000253">
    <property type="entry name" value="FHA_dom"/>
</dbReference>
<dbReference type="Proteomes" id="UP001280121">
    <property type="component" value="Unassembled WGS sequence"/>
</dbReference>
<feature type="region of interest" description="Disordered" evidence="1">
    <location>
        <begin position="188"/>
        <end position="266"/>
    </location>
</feature>
<evidence type="ECO:0000313" key="3">
    <source>
        <dbReference type="EMBL" id="KAK2647220.1"/>
    </source>
</evidence>
<accession>A0AAD9WYW8</accession>
<reference evidence="3" key="1">
    <citation type="journal article" date="2023" name="Plant J.">
        <title>Genome sequences and population genomics provide insights into the demographic history, inbreeding, and mutation load of two 'living fossil' tree species of Dipteronia.</title>
        <authorList>
            <person name="Feng Y."/>
            <person name="Comes H.P."/>
            <person name="Chen J."/>
            <person name="Zhu S."/>
            <person name="Lu R."/>
            <person name="Zhang X."/>
            <person name="Li P."/>
            <person name="Qiu J."/>
            <person name="Olsen K.M."/>
            <person name="Qiu Y."/>
        </authorList>
    </citation>
    <scope>NUCLEOTIDE SEQUENCE</scope>
    <source>
        <strain evidence="3">KIB01</strain>
    </source>
</reference>
<dbReference type="PROSITE" id="PS50006">
    <property type="entry name" value="FHA_DOMAIN"/>
    <property type="match status" value="1"/>
</dbReference>
<dbReference type="SMART" id="SM00240">
    <property type="entry name" value="FHA"/>
    <property type="match status" value="1"/>
</dbReference>
<dbReference type="SUPFAM" id="SSF49879">
    <property type="entry name" value="SMAD/FHA domain"/>
    <property type="match status" value="1"/>
</dbReference>
<name>A0AAD9WYW8_9ROSI</name>